<accession>A0A197JT29</accession>
<dbReference type="EMBL" id="KV442049">
    <property type="protein sequence ID" value="OAQ28360.1"/>
    <property type="molecule type" value="Genomic_DNA"/>
</dbReference>
<dbReference type="AlphaFoldDB" id="A0A197JT29"/>
<keyword evidence="3" id="KW-1185">Reference proteome</keyword>
<evidence type="ECO:0000313" key="3">
    <source>
        <dbReference type="Proteomes" id="UP000078512"/>
    </source>
</evidence>
<reference evidence="2 3" key="1">
    <citation type="submission" date="2016-05" db="EMBL/GenBank/DDBJ databases">
        <title>Genome sequencing reveals origins of a unique bacterial endosymbiosis in the earliest lineages of terrestrial Fungi.</title>
        <authorList>
            <consortium name="DOE Joint Genome Institute"/>
            <person name="Uehling J."/>
            <person name="Gryganskyi A."/>
            <person name="Hameed K."/>
            <person name="Tschaplinski T."/>
            <person name="Misztal P."/>
            <person name="Wu S."/>
            <person name="Desiro A."/>
            <person name="Vande Pol N."/>
            <person name="Du Z.-Y."/>
            <person name="Zienkiewicz A."/>
            <person name="Zienkiewicz K."/>
            <person name="Morin E."/>
            <person name="Tisserant E."/>
            <person name="Splivallo R."/>
            <person name="Hainaut M."/>
            <person name="Henrissat B."/>
            <person name="Ohm R."/>
            <person name="Kuo A."/>
            <person name="Yan J."/>
            <person name="Lipzen A."/>
            <person name="Nolan M."/>
            <person name="Labutti K."/>
            <person name="Barry K."/>
            <person name="Goldstein A."/>
            <person name="Labbe J."/>
            <person name="Schadt C."/>
            <person name="Tuskan G."/>
            <person name="Grigoriev I."/>
            <person name="Martin F."/>
            <person name="Vilgalys R."/>
            <person name="Bonito G."/>
        </authorList>
    </citation>
    <scope>NUCLEOTIDE SEQUENCE [LARGE SCALE GENOMIC DNA]</scope>
    <source>
        <strain evidence="2 3">AG-77</strain>
    </source>
</reference>
<proteinExistence type="predicted"/>
<organism evidence="2 3">
    <name type="scientific">Linnemannia elongata AG-77</name>
    <dbReference type="NCBI Taxonomy" id="1314771"/>
    <lineage>
        <taxon>Eukaryota</taxon>
        <taxon>Fungi</taxon>
        <taxon>Fungi incertae sedis</taxon>
        <taxon>Mucoromycota</taxon>
        <taxon>Mortierellomycotina</taxon>
        <taxon>Mortierellomycetes</taxon>
        <taxon>Mortierellales</taxon>
        <taxon>Mortierellaceae</taxon>
        <taxon>Linnemannia</taxon>
    </lineage>
</organism>
<evidence type="ECO:0000256" key="1">
    <source>
        <dbReference type="SAM" id="MobiDB-lite"/>
    </source>
</evidence>
<name>A0A197JT29_9FUNG</name>
<sequence>MRRDDPSPYSMESAFKRSKSSSSSALVPERRAELIQPIEAVPVHTPASLQSIVPDIADTVLVISSPADIMPNESTPEVDLLTVLPEALSEVLLVWLKAPSSWSRLPTQSKESCWYTLWTEAPPWRPVGNDGRADDADSRAEVDEVEAGTQLPTYTRDATVLKPYWG</sequence>
<gene>
    <name evidence="2" type="ORF">K457DRAFT_126759</name>
</gene>
<protein>
    <submittedName>
        <fullName evidence="2">Uncharacterized protein</fullName>
    </submittedName>
</protein>
<feature type="region of interest" description="Disordered" evidence="1">
    <location>
        <begin position="1"/>
        <end position="28"/>
    </location>
</feature>
<evidence type="ECO:0000313" key="2">
    <source>
        <dbReference type="EMBL" id="OAQ28360.1"/>
    </source>
</evidence>
<dbReference type="Proteomes" id="UP000078512">
    <property type="component" value="Unassembled WGS sequence"/>
</dbReference>